<keyword evidence="2" id="KW-1185">Reference proteome</keyword>
<accession>A0A4Z2FYY5</accession>
<evidence type="ECO:0000313" key="1">
    <source>
        <dbReference type="EMBL" id="TNN46065.1"/>
    </source>
</evidence>
<sequence length="95" mass="9787">MSPLWKKPLSALWTSSSPQISMSASVSSSVHEPVAVSSADVPFSPSSGGKNTAPVTLESLLATDSLLESSDISMESLAAVEDVDGCLSRICSSRS</sequence>
<gene>
    <name evidence="1" type="ORF">EYF80_043719</name>
</gene>
<name>A0A4Z2FYY5_9TELE</name>
<proteinExistence type="predicted"/>
<reference evidence="1 2" key="1">
    <citation type="submission" date="2019-03" db="EMBL/GenBank/DDBJ databases">
        <title>First draft genome of Liparis tanakae, snailfish: a comprehensive survey of snailfish specific genes.</title>
        <authorList>
            <person name="Kim W."/>
            <person name="Song I."/>
            <person name="Jeong J.-H."/>
            <person name="Kim D."/>
            <person name="Kim S."/>
            <person name="Ryu S."/>
            <person name="Song J.Y."/>
            <person name="Lee S.K."/>
        </authorList>
    </citation>
    <scope>NUCLEOTIDE SEQUENCE [LARGE SCALE GENOMIC DNA]</scope>
    <source>
        <tissue evidence="1">Muscle</tissue>
    </source>
</reference>
<organism evidence="1 2">
    <name type="scientific">Liparis tanakae</name>
    <name type="common">Tanaka's snailfish</name>
    <dbReference type="NCBI Taxonomy" id="230148"/>
    <lineage>
        <taxon>Eukaryota</taxon>
        <taxon>Metazoa</taxon>
        <taxon>Chordata</taxon>
        <taxon>Craniata</taxon>
        <taxon>Vertebrata</taxon>
        <taxon>Euteleostomi</taxon>
        <taxon>Actinopterygii</taxon>
        <taxon>Neopterygii</taxon>
        <taxon>Teleostei</taxon>
        <taxon>Neoteleostei</taxon>
        <taxon>Acanthomorphata</taxon>
        <taxon>Eupercaria</taxon>
        <taxon>Perciformes</taxon>
        <taxon>Cottioidei</taxon>
        <taxon>Cottales</taxon>
        <taxon>Liparidae</taxon>
        <taxon>Liparis</taxon>
    </lineage>
</organism>
<protein>
    <submittedName>
        <fullName evidence="1">Uncharacterized protein</fullName>
    </submittedName>
</protein>
<evidence type="ECO:0000313" key="2">
    <source>
        <dbReference type="Proteomes" id="UP000314294"/>
    </source>
</evidence>
<comment type="caution">
    <text evidence="1">The sequence shown here is derived from an EMBL/GenBank/DDBJ whole genome shotgun (WGS) entry which is preliminary data.</text>
</comment>
<dbReference type="Proteomes" id="UP000314294">
    <property type="component" value="Unassembled WGS sequence"/>
</dbReference>
<dbReference type="AlphaFoldDB" id="A0A4Z2FYY5"/>
<dbReference type="EMBL" id="SRLO01000810">
    <property type="protein sequence ID" value="TNN46065.1"/>
    <property type="molecule type" value="Genomic_DNA"/>
</dbReference>